<dbReference type="EMBL" id="JAPFFK010000009">
    <property type="protein sequence ID" value="KAJ6744170.1"/>
    <property type="molecule type" value="Genomic_DNA"/>
</dbReference>
<evidence type="ECO:0000259" key="2">
    <source>
        <dbReference type="Pfam" id="PF00931"/>
    </source>
</evidence>
<feature type="domain" description="NB-ARC" evidence="2">
    <location>
        <begin position="167"/>
        <end position="246"/>
    </location>
</feature>
<protein>
    <submittedName>
        <fullName evidence="4">DISEASE RESISTANCE PROTEIN RP</fullName>
    </submittedName>
</protein>
<dbReference type="PANTHER" id="PTHR47186:SF18">
    <property type="entry name" value="RX N-TERMINAL DOMAIN-CONTAINING PROTEIN"/>
    <property type="match status" value="1"/>
</dbReference>
<evidence type="ECO:0000313" key="5">
    <source>
        <dbReference type="Proteomes" id="UP001151532"/>
    </source>
</evidence>
<sequence>MARFLLITYALEQTLVKLGSFGFEEIGPSYRLDRSVKALKEVLPSVQAFIQDTKERVLAALHSRDFLDLQEHVDSIENSLYWFAIFHKIGNLYKDARFLNLSTDDRRGFFDGRTVNLRISSYLESVLELLNRISHSLKEIRSNKQQVESSGLGVISDDVKIEGRGDDVLKIEEFLMGSSTNHQLLHVFPIVGIAGLGKTALARLVCKEVSKRQLFDKTVWISVSDNFEELTVLREMLKALGEHMAGGADSKGETLEHLSKELIECASLESLPRNMRGLRSLRHIYFTYHHQMPVKVGCLTSLQTLPIFVVGKDSDSTIQELESLNGLRGQLSIYNLQEVKNKTEAEKANLRRKTKIYKLEFVWRSGRKCFKNDEEVLEALQPHPNLETLKIEHYGGEKLPSWLLMKSPTHGGSLLVNCLVNLKLIDCKRGPVISQNTQHSTMSKINFSSNWATVLLVSGKSVYTVVHRANLYP</sequence>
<reference evidence="4" key="2">
    <citation type="journal article" date="2023" name="Int. J. Mol. Sci.">
        <title>De Novo Assembly and Annotation of 11 Diverse Shrub Willow (Salix) Genomes Reveals Novel Gene Organization in Sex-Linked Regions.</title>
        <authorList>
            <person name="Hyden B."/>
            <person name="Feng K."/>
            <person name="Yates T.B."/>
            <person name="Jawdy S."/>
            <person name="Cereghino C."/>
            <person name="Smart L.B."/>
            <person name="Muchero W."/>
        </authorList>
    </citation>
    <scope>NUCLEOTIDE SEQUENCE</scope>
    <source>
        <tissue evidence="4">Shoot tip</tissue>
    </source>
</reference>
<keyword evidence="5" id="KW-1185">Reference proteome</keyword>
<keyword evidence="1" id="KW-0175">Coiled coil</keyword>
<name>A0A9Q0V8N3_SALPP</name>
<dbReference type="OrthoDB" id="1896560at2759"/>
<dbReference type="Pfam" id="PF00931">
    <property type="entry name" value="NB-ARC"/>
    <property type="match status" value="1"/>
</dbReference>
<dbReference type="SUPFAM" id="SSF52047">
    <property type="entry name" value="RNI-like"/>
    <property type="match status" value="1"/>
</dbReference>
<evidence type="ECO:0000313" key="4">
    <source>
        <dbReference type="EMBL" id="KAJ6744170.1"/>
    </source>
</evidence>
<evidence type="ECO:0000259" key="3">
    <source>
        <dbReference type="Pfam" id="PF25019"/>
    </source>
</evidence>
<organism evidence="4 5">
    <name type="scientific">Salix purpurea</name>
    <name type="common">Purple osier willow</name>
    <dbReference type="NCBI Taxonomy" id="77065"/>
    <lineage>
        <taxon>Eukaryota</taxon>
        <taxon>Viridiplantae</taxon>
        <taxon>Streptophyta</taxon>
        <taxon>Embryophyta</taxon>
        <taxon>Tracheophyta</taxon>
        <taxon>Spermatophyta</taxon>
        <taxon>Magnoliopsida</taxon>
        <taxon>eudicotyledons</taxon>
        <taxon>Gunneridae</taxon>
        <taxon>Pentapetalae</taxon>
        <taxon>rosids</taxon>
        <taxon>fabids</taxon>
        <taxon>Malpighiales</taxon>
        <taxon>Salicaceae</taxon>
        <taxon>Saliceae</taxon>
        <taxon>Salix</taxon>
    </lineage>
</organism>
<dbReference type="Proteomes" id="UP001151532">
    <property type="component" value="Chromosome 19"/>
</dbReference>
<feature type="domain" description="R13L1/DRL21-like LRR repeat region" evidence="3">
    <location>
        <begin position="318"/>
        <end position="430"/>
    </location>
</feature>
<dbReference type="Gene3D" id="3.40.50.300">
    <property type="entry name" value="P-loop containing nucleotide triphosphate hydrolases"/>
    <property type="match status" value="1"/>
</dbReference>
<dbReference type="InterPro" id="IPR002182">
    <property type="entry name" value="NB-ARC"/>
</dbReference>
<accession>A0A9Q0V8N3</accession>
<gene>
    <name evidence="4" type="ORF">OIU79_030482</name>
</gene>
<dbReference type="AlphaFoldDB" id="A0A9Q0V8N3"/>
<dbReference type="PANTHER" id="PTHR47186">
    <property type="entry name" value="LEUCINE-RICH REPEAT-CONTAINING PROTEIN 57"/>
    <property type="match status" value="1"/>
</dbReference>
<proteinExistence type="predicted"/>
<dbReference type="InterPro" id="IPR056789">
    <property type="entry name" value="LRR_R13L1-DRL21"/>
</dbReference>
<feature type="coiled-coil region" evidence="1">
    <location>
        <begin position="333"/>
        <end position="360"/>
    </location>
</feature>
<reference evidence="4" key="1">
    <citation type="submission" date="2022-11" db="EMBL/GenBank/DDBJ databases">
        <authorList>
            <person name="Hyden B.L."/>
            <person name="Feng K."/>
            <person name="Yates T."/>
            <person name="Jawdy S."/>
            <person name="Smart L.B."/>
            <person name="Muchero W."/>
        </authorList>
    </citation>
    <scope>NUCLEOTIDE SEQUENCE</scope>
    <source>
        <tissue evidence="4">Shoot tip</tissue>
    </source>
</reference>
<dbReference type="GO" id="GO:0043531">
    <property type="term" value="F:ADP binding"/>
    <property type="evidence" value="ECO:0007669"/>
    <property type="project" value="InterPro"/>
</dbReference>
<dbReference type="SUPFAM" id="SSF52540">
    <property type="entry name" value="P-loop containing nucleoside triphosphate hydrolases"/>
    <property type="match status" value="1"/>
</dbReference>
<dbReference type="InterPro" id="IPR027417">
    <property type="entry name" value="P-loop_NTPase"/>
</dbReference>
<evidence type="ECO:0000256" key="1">
    <source>
        <dbReference type="SAM" id="Coils"/>
    </source>
</evidence>
<comment type="caution">
    <text evidence="4">The sequence shown here is derived from an EMBL/GenBank/DDBJ whole genome shotgun (WGS) entry which is preliminary data.</text>
</comment>
<dbReference type="Pfam" id="PF25019">
    <property type="entry name" value="LRR_R13L1-DRL21"/>
    <property type="match status" value="1"/>
</dbReference>